<evidence type="ECO:0000313" key="2">
    <source>
        <dbReference type="Proteomes" id="UP000460224"/>
    </source>
</evidence>
<dbReference type="RefSeq" id="WP_012952140.1">
    <property type="nucleotide sequence ID" value="NZ_CADFVC010000002.1"/>
</dbReference>
<sequence>MLQNDLKVSITNVASTAAKNIAKAMNMEQPESHIFTVINRDKLTVMFINSPVHHLQGKYISAFFRHSNVNEMEELIIITSDIRFIQDSMLWIELNKFLEEENLQNLQKEYEEELVTIKSKGWCLNEYI</sequence>
<evidence type="ECO:0000313" key="1">
    <source>
        <dbReference type="EMBL" id="KAA9446569.1"/>
    </source>
</evidence>
<protein>
    <submittedName>
        <fullName evidence="1">DNA primase</fullName>
    </submittedName>
</protein>
<dbReference type="EMBL" id="QDAY01000008">
    <property type="protein sequence ID" value="KAA9446569.1"/>
    <property type="molecule type" value="Genomic_DNA"/>
</dbReference>
<organism evidence="1 2">
    <name type="scientific">Listeria monocytogenes</name>
    <dbReference type="NCBI Taxonomy" id="1639"/>
    <lineage>
        <taxon>Bacteria</taxon>
        <taxon>Bacillati</taxon>
        <taxon>Bacillota</taxon>
        <taxon>Bacilli</taxon>
        <taxon>Bacillales</taxon>
        <taxon>Listeriaceae</taxon>
        <taxon>Listeria</taxon>
    </lineage>
</organism>
<name>A0AAV6E7S5_LISMN</name>
<gene>
    <name evidence="1" type="ORF">DCK61_15320</name>
</gene>
<dbReference type="Proteomes" id="UP000460224">
    <property type="component" value="Unassembled WGS sequence"/>
</dbReference>
<comment type="caution">
    <text evidence="1">The sequence shown here is derived from an EMBL/GenBank/DDBJ whole genome shotgun (WGS) entry which is preliminary data.</text>
</comment>
<reference evidence="1 2" key="1">
    <citation type="submission" date="2018-04" db="EMBL/GenBank/DDBJ databases">
        <title>Genome Analysis of a Prevalent Clone of Listeria monocytogenes Sequence Type 87 in China.</title>
        <authorList>
            <person name="Wang Y."/>
        </authorList>
    </citation>
    <scope>NUCLEOTIDE SEQUENCE [LARGE SCALE GENOMIC DNA]</scope>
    <source>
        <strain evidence="1 2">ICDC_LM1523</strain>
    </source>
</reference>
<dbReference type="AlphaFoldDB" id="A0AAV6E7S5"/>
<accession>A0AAV6E7S5</accession>
<proteinExistence type="predicted"/>